<dbReference type="Proteomes" id="UP000095286">
    <property type="component" value="Unplaced"/>
</dbReference>
<sequence length="140" mass="16250">MCIPRQRLIKKTQGGVVCLSCCAFFRRSVTLKMLYTCVQNQNCVVHHNLRMLCRSCRYQKCLDSNLQPKLVQKPRSKTLLGKRNKKEKSTCPEEVKISPIKDEILYPEINTPQSCPKKKEVIHVIPHKAMTLLYQKMTIC</sequence>
<accession>A0AC35TN20</accession>
<evidence type="ECO:0000313" key="1">
    <source>
        <dbReference type="Proteomes" id="UP000095286"/>
    </source>
</evidence>
<dbReference type="WBParaSite" id="RSKR_0000218000.1">
    <property type="protein sequence ID" value="RSKR_0000218000.1"/>
    <property type="gene ID" value="RSKR_0000218000"/>
</dbReference>
<proteinExistence type="predicted"/>
<evidence type="ECO:0000313" key="2">
    <source>
        <dbReference type="WBParaSite" id="RSKR_0000218000.1"/>
    </source>
</evidence>
<name>A0AC35TN20_9BILA</name>
<reference evidence="2" key="1">
    <citation type="submission" date="2016-11" db="UniProtKB">
        <authorList>
            <consortium name="WormBaseParasite"/>
        </authorList>
    </citation>
    <scope>IDENTIFICATION</scope>
    <source>
        <strain evidence="2">KR3021</strain>
    </source>
</reference>
<protein>
    <submittedName>
        <fullName evidence="2">Nuclear receptor domain-containing protein</fullName>
    </submittedName>
</protein>
<organism evidence="1 2">
    <name type="scientific">Rhabditophanes sp. KR3021</name>
    <dbReference type="NCBI Taxonomy" id="114890"/>
    <lineage>
        <taxon>Eukaryota</taxon>
        <taxon>Metazoa</taxon>
        <taxon>Ecdysozoa</taxon>
        <taxon>Nematoda</taxon>
        <taxon>Chromadorea</taxon>
        <taxon>Rhabditida</taxon>
        <taxon>Tylenchina</taxon>
        <taxon>Panagrolaimomorpha</taxon>
        <taxon>Strongyloidoidea</taxon>
        <taxon>Alloionematidae</taxon>
        <taxon>Rhabditophanes</taxon>
    </lineage>
</organism>